<feature type="domain" description="Pectinesterase inhibitor" evidence="15">
    <location>
        <begin position="31"/>
        <end position="185"/>
    </location>
</feature>
<reference evidence="16" key="1">
    <citation type="submission" date="2022-07" db="EMBL/GenBank/DDBJ databases">
        <authorList>
            <person name="Macas J."/>
            <person name="Novak P."/>
            <person name="Neumann P."/>
        </authorList>
    </citation>
    <scope>NUCLEOTIDE SEQUENCE</scope>
</reference>
<dbReference type="GO" id="GO:0045490">
    <property type="term" value="P:pectin catabolic process"/>
    <property type="evidence" value="ECO:0007669"/>
    <property type="project" value="UniProtKB-UniRule"/>
</dbReference>
<evidence type="ECO:0000256" key="2">
    <source>
        <dbReference type="ARBA" id="ARBA00005184"/>
    </source>
</evidence>
<comment type="catalytic activity">
    <reaction evidence="12 14">
        <text>[(1-&gt;4)-alpha-D-galacturonosyl methyl ester](n) + n H2O = [(1-&gt;4)-alpha-D-galacturonosyl](n) + n methanol + n H(+)</text>
        <dbReference type="Rhea" id="RHEA:22380"/>
        <dbReference type="Rhea" id="RHEA-COMP:14570"/>
        <dbReference type="Rhea" id="RHEA-COMP:14573"/>
        <dbReference type="ChEBI" id="CHEBI:15377"/>
        <dbReference type="ChEBI" id="CHEBI:15378"/>
        <dbReference type="ChEBI" id="CHEBI:17790"/>
        <dbReference type="ChEBI" id="CHEBI:140522"/>
        <dbReference type="ChEBI" id="CHEBI:140523"/>
        <dbReference type="EC" id="3.1.1.11"/>
    </reaction>
</comment>
<evidence type="ECO:0000259" key="15">
    <source>
        <dbReference type="SMART" id="SM00856"/>
    </source>
</evidence>
<organism evidence="16 17">
    <name type="scientific">Cuscuta europaea</name>
    <name type="common">European dodder</name>
    <dbReference type="NCBI Taxonomy" id="41803"/>
    <lineage>
        <taxon>Eukaryota</taxon>
        <taxon>Viridiplantae</taxon>
        <taxon>Streptophyta</taxon>
        <taxon>Embryophyta</taxon>
        <taxon>Tracheophyta</taxon>
        <taxon>Spermatophyta</taxon>
        <taxon>Magnoliopsida</taxon>
        <taxon>eudicotyledons</taxon>
        <taxon>Gunneridae</taxon>
        <taxon>Pentapetalae</taxon>
        <taxon>asterids</taxon>
        <taxon>lamiids</taxon>
        <taxon>Solanales</taxon>
        <taxon>Convolvulaceae</taxon>
        <taxon>Cuscuteae</taxon>
        <taxon>Cuscuta</taxon>
        <taxon>Cuscuta subgen. Cuscuta</taxon>
    </lineage>
</organism>
<evidence type="ECO:0000256" key="10">
    <source>
        <dbReference type="ARBA" id="ARBA00023085"/>
    </source>
</evidence>
<dbReference type="GO" id="GO:0030599">
    <property type="term" value="F:pectinesterase activity"/>
    <property type="evidence" value="ECO:0007669"/>
    <property type="project" value="UniProtKB-UniRule"/>
</dbReference>
<dbReference type="GO" id="GO:0004857">
    <property type="term" value="F:enzyme inhibitor activity"/>
    <property type="evidence" value="ECO:0007669"/>
    <property type="project" value="InterPro"/>
</dbReference>
<dbReference type="InterPro" id="IPR011050">
    <property type="entry name" value="Pectin_lyase_fold/virulence"/>
</dbReference>
<dbReference type="InterPro" id="IPR006501">
    <property type="entry name" value="Pectinesterase_inhib_dom"/>
</dbReference>
<dbReference type="EMBL" id="CAMAPE010000065">
    <property type="protein sequence ID" value="CAH9115170.1"/>
    <property type="molecule type" value="Genomic_DNA"/>
</dbReference>
<keyword evidence="7" id="KW-0964">Secreted</keyword>
<evidence type="ECO:0000256" key="12">
    <source>
        <dbReference type="ARBA" id="ARBA00047928"/>
    </source>
</evidence>
<feature type="active site" evidence="13">
    <location>
        <position position="367"/>
    </location>
</feature>
<dbReference type="SUPFAM" id="SSF101148">
    <property type="entry name" value="Plant invertase/pectin methylesterase inhibitor"/>
    <property type="match status" value="1"/>
</dbReference>
<accession>A0A9P0ZU73</accession>
<name>A0A9P0ZU73_CUSEU</name>
<dbReference type="Pfam" id="PF01095">
    <property type="entry name" value="Pectinesterase"/>
    <property type="match status" value="1"/>
</dbReference>
<evidence type="ECO:0000256" key="7">
    <source>
        <dbReference type="ARBA" id="ARBA00022525"/>
    </source>
</evidence>
<dbReference type="Gene3D" id="2.160.20.10">
    <property type="entry name" value="Single-stranded right-handed beta-helix, Pectin lyase-like"/>
    <property type="match status" value="1"/>
</dbReference>
<dbReference type="Gene3D" id="1.20.140.40">
    <property type="entry name" value="Invertase/pectin methylesterase inhibitor family protein"/>
    <property type="match status" value="1"/>
</dbReference>
<comment type="subcellular location">
    <subcellularLocation>
        <location evidence="1">Secreted</location>
        <location evidence="1">Cell wall</location>
    </subcellularLocation>
</comment>
<dbReference type="PROSITE" id="PS00503">
    <property type="entry name" value="PECTINESTERASE_2"/>
    <property type="match status" value="1"/>
</dbReference>
<evidence type="ECO:0000256" key="3">
    <source>
        <dbReference type="ARBA" id="ARBA00006027"/>
    </source>
</evidence>
<evidence type="ECO:0000313" key="16">
    <source>
        <dbReference type="EMBL" id="CAH9115170.1"/>
    </source>
</evidence>
<dbReference type="PANTHER" id="PTHR31707">
    <property type="entry name" value="PECTINESTERASE"/>
    <property type="match status" value="1"/>
</dbReference>
<evidence type="ECO:0000256" key="4">
    <source>
        <dbReference type="ARBA" id="ARBA00007786"/>
    </source>
</evidence>
<evidence type="ECO:0000256" key="14">
    <source>
        <dbReference type="RuleBase" id="RU000589"/>
    </source>
</evidence>
<dbReference type="GO" id="GO:0042545">
    <property type="term" value="P:cell wall modification"/>
    <property type="evidence" value="ECO:0007669"/>
    <property type="project" value="UniProtKB-UniRule"/>
</dbReference>
<evidence type="ECO:0000256" key="1">
    <source>
        <dbReference type="ARBA" id="ARBA00004191"/>
    </source>
</evidence>
<evidence type="ECO:0000256" key="5">
    <source>
        <dbReference type="ARBA" id="ARBA00013229"/>
    </source>
</evidence>
<comment type="pathway">
    <text evidence="2 14">Glycan metabolism; pectin degradation; 2-dehydro-3-deoxy-D-gluconate from pectin: step 1/5.</text>
</comment>
<dbReference type="InterPro" id="IPR033131">
    <property type="entry name" value="Pectinesterase_Asp_AS"/>
</dbReference>
<dbReference type="Pfam" id="PF04043">
    <property type="entry name" value="PMEI"/>
    <property type="match status" value="1"/>
</dbReference>
<proteinExistence type="inferred from homology"/>
<evidence type="ECO:0000313" key="17">
    <source>
        <dbReference type="Proteomes" id="UP001152484"/>
    </source>
</evidence>
<evidence type="ECO:0000256" key="13">
    <source>
        <dbReference type="PROSITE-ProRule" id="PRU10040"/>
    </source>
</evidence>
<dbReference type="FunFam" id="2.160.20.10:FF:000001">
    <property type="entry name" value="Pectinesterase"/>
    <property type="match status" value="1"/>
</dbReference>
<dbReference type="EC" id="3.1.1.11" evidence="5 14"/>
<keyword evidence="11" id="KW-0961">Cell wall biogenesis/degradation</keyword>
<dbReference type="InterPro" id="IPR000070">
    <property type="entry name" value="Pectinesterase_cat"/>
</dbReference>
<comment type="caution">
    <text evidence="16">The sequence shown here is derived from an EMBL/GenBank/DDBJ whole genome shotgun (WGS) entry which is preliminary data.</text>
</comment>
<dbReference type="InterPro" id="IPR012334">
    <property type="entry name" value="Pectin_lyas_fold"/>
</dbReference>
<protein>
    <recommendedName>
        <fullName evidence="5 14">Pectinesterase</fullName>
        <ecNumber evidence="5 14">3.1.1.11</ecNumber>
    </recommendedName>
</protein>
<comment type="similarity">
    <text evidence="3">In the N-terminal section; belongs to the PMEI family.</text>
</comment>
<keyword evidence="10 14" id="KW-0063">Aspartyl esterase</keyword>
<keyword evidence="6" id="KW-0134">Cell wall</keyword>
<dbReference type="SUPFAM" id="SSF51126">
    <property type="entry name" value="Pectin lyase-like"/>
    <property type="match status" value="1"/>
</dbReference>
<evidence type="ECO:0000256" key="6">
    <source>
        <dbReference type="ARBA" id="ARBA00022512"/>
    </source>
</evidence>
<dbReference type="Proteomes" id="UP001152484">
    <property type="component" value="Unassembled WGS sequence"/>
</dbReference>
<keyword evidence="8" id="KW-0732">Signal</keyword>
<evidence type="ECO:0000256" key="8">
    <source>
        <dbReference type="ARBA" id="ARBA00022729"/>
    </source>
</evidence>
<comment type="similarity">
    <text evidence="4">In the C-terminal section; belongs to the pectinesterase family.</text>
</comment>
<evidence type="ECO:0000256" key="11">
    <source>
        <dbReference type="ARBA" id="ARBA00023316"/>
    </source>
</evidence>
<dbReference type="CDD" id="cd15798">
    <property type="entry name" value="PMEI-like_3"/>
    <property type="match status" value="1"/>
</dbReference>
<gene>
    <name evidence="16" type="ORF">CEURO_LOCUS20708</name>
</gene>
<keyword evidence="17" id="KW-1185">Reference proteome</keyword>
<dbReference type="AlphaFoldDB" id="A0A9P0ZU73"/>
<dbReference type="InterPro" id="IPR035513">
    <property type="entry name" value="Invertase/methylesterase_inhib"/>
</dbReference>
<dbReference type="SMART" id="SM00856">
    <property type="entry name" value="PMEI"/>
    <property type="match status" value="1"/>
</dbReference>
<sequence>MATYIQASLSISLRFLIVITTLSLYDASFARRTSSSESICALTPHPDFCKSELPRNSSTNVNDFGRVCIRRALSSSRFFLSRVNSYLKSNTSSSPITTLHVLRDCRFLLDLNANFLSGVARAVDSANRLPDSAADDNETILSAIMTNQQTCWDQLVTTPSASAISNEFSPSLANGSLLYSVTLAVFKLGWPAAPRELTFANFVAGEYRGVKVKKAVAVNQDGSGDYRTINAAVADAPDNAKSGDGYYLIHVAAGVYEEYVTIGSKRKYVMMIGDGINKTIITGNRSVADGWTTFNCATFAVSGEGFVAVNLTFRNTAGAIKHQAVAVRNNADLSTFYRCSFEAYQDTLFAHSLRQFYRECDIYGTVDFIFGNAATVLQSCSIHPRLPMHGQFNAITAQGRTDINQNTGTSIHNCTVTAAPDLAASNGTTQTFLGRPWKEHSRTVYMQTFMDGSISPGGWSEWTGDFALRTLYYAEYENRGPGSSTGKRVMWPGYHRIINASDAAHYTVTQFIAGHRWIPATGTPFTSGLITNQ</sequence>
<keyword evidence="9 14" id="KW-0378">Hydrolase</keyword>
<dbReference type="OrthoDB" id="2019149at2759"/>
<evidence type="ECO:0000256" key="9">
    <source>
        <dbReference type="ARBA" id="ARBA00022801"/>
    </source>
</evidence>